<dbReference type="SUPFAM" id="SSF52096">
    <property type="entry name" value="ClpP/crotonase"/>
    <property type="match status" value="1"/>
</dbReference>
<keyword evidence="3" id="KW-0645">Protease</keyword>
<protein>
    <recommendedName>
        <fullName evidence="6">ATP-dependent Clp protease proteolytic subunit</fullName>
    </recommendedName>
</protein>
<dbReference type="EMBL" id="MDTU01000008">
    <property type="protein sequence ID" value="ODN41000.1"/>
    <property type="molecule type" value="Genomic_DNA"/>
</dbReference>
<comment type="similarity">
    <text evidence="1 6">Belongs to the peptidase S14 family.</text>
</comment>
<dbReference type="PANTHER" id="PTHR10381">
    <property type="entry name" value="ATP-DEPENDENT CLP PROTEASE PROTEOLYTIC SUBUNIT"/>
    <property type="match status" value="1"/>
</dbReference>
<proteinExistence type="inferred from homology"/>
<keyword evidence="8" id="KW-1185">Reference proteome</keyword>
<reference evidence="7 8" key="1">
    <citation type="submission" date="2016-08" db="EMBL/GenBank/DDBJ databases">
        <title>Draft genome sequence of Candidatus Piscirickettsia litoralis, from seawater.</title>
        <authorList>
            <person name="Wan X."/>
            <person name="Lee A.J."/>
            <person name="Hou S."/>
            <person name="Donachie S.P."/>
        </authorList>
    </citation>
    <scope>NUCLEOTIDE SEQUENCE [LARGE SCALE GENOMIC DNA]</scope>
    <source>
        <strain evidence="7 8">Y2</strain>
    </source>
</reference>
<dbReference type="CDD" id="cd07016">
    <property type="entry name" value="S14_ClpP_1"/>
    <property type="match status" value="1"/>
</dbReference>
<evidence type="ECO:0000313" key="7">
    <source>
        <dbReference type="EMBL" id="ODN41000.1"/>
    </source>
</evidence>
<keyword evidence="2" id="KW-0963">Cytoplasm</keyword>
<evidence type="ECO:0000256" key="6">
    <source>
        <dbReference type="RuleBase" id="RU003567"/>
    </source>
</evidence>
<comment type="caution">
    <text evidence="7">The sequence shown here is derived from an EMBL/GenBank/DDBJ whole genome shotgun (WGS) entry which is preliminary data.</text>
</comment>
<evidence type="ECO:0000313" key="8">
    <source>
        <dbReference type="Proteomes" id="UP000094329"/>
    </source>
</evidence>
<dbReference type="RefSeq" id="WP_069314512.1">
    <property type="nucleotide sequence ID" value="NZ_MDTU01000008.1"/>
</dbReference>
<evidence type="ECO:0000256" key="1">
    <source>
        <dbReference type="ARBA" id="ARBA00007039"/>
    </source>
</evidence>
<name>A0ABX3A0R1_9GAMM</name>
<organism evidence="7 8">
    <name type="scientific">Piscirickettsia litoralis</name>
    <dbReference type="NCBI Taxonomy" id="1891921"/>
    <lineage>
        <taxon>Bacteria</taxon>
        <taxon>Pseudomonadati</taxon>
        <taxon>Pseudomonadota</taxon>
        <taxon>Gammaproteobacteria</taxon>
        <taxon>Thiotrichales</taxon>
        <taxon>Piscirickettsiaceae</taxon>
        <taxon>Piscirickettsia</taxon>
    </lineage>
</organism>
<dbReference type="InterPro" id="IPR023562">
    <property type="entry name" value="ClpP/TepA"/>
</dbReference>
<dbReference type="Pfam" id="PF00574">
    <property type="entry name" value="CLP_protease"/>
    <property type="match status" value="1"/>
</dbReference>
<sequence>MKNWFQIKAKADRRADVYIYDYIGHFGVEAQAFVVELQNLDVENIDLRINSPGGAVTDGFAIYNALHRHPAKITVHIDGLAASIASIIALTGETVHMADNAFYMIHRPWANAVGDATELSKIIEILDKNEEKILNIYDQRSNLEAAEIKDMMYKTSWMTAAEAKEYGFIDEITNPVDIAACIKPGQYENTPETLVKQAENNEVKAIQLRKLELKRSLL</sequence>
<dbReference type="InterPro" id="IPR001907">
    <property type="entry name" value="ClpP"/>
</dbReference>
<keyword evidence="4" id="KW-0378">Hydrolase</keyword>
<evidence type="ECO:0000256" key="5">
    <source>
        <dbReference type="ARBA" id="ARBA00022825"/>
    </source>
</evidence>
<dbReference type="InterPro" id="IPR029045">
    <property type="entry name" value="ClpP/crotonase-like_dom_sf"/>
</dbReference>
<evidence type="ECO:0000256" key="3">
    <source>
        <dbReference type="ARBA" id="ARBA00022670"/>
    </source>
</evidence>
<dbReference type="PRINTS" id="PR00127">
    <property type="entry name" value="CLPPROTEASEP"/>
</dbReference>
<dbReference type="Gene3D" id="3.90.226.10">
    <property type="entry name" value="2-enoyl-CoA Hydratase, Chain A, domain 1"/>
    <property type="match status" value="1"/>
</dbReference>
<accession>A0ABX3A0R1</accession>
<dbReference type="Proteomes" id="UP000094329">
    <property type="component" value="Unassembled WGS sequence"/>
</dbReference>
<evidence type="ECO:0000256" key="4">
    <source>
        <dbReference type="ARBA" id="ARBA00022801"/>
    </source>
</evidence>
<evidence type="ECO:0000256" key="2">
    <source>
        <dbReference type="ARBA" id="ARBA00022490"/>
    </source>
</evidence>
<keyword evidence="5" id="KW-0720">Serine protease</keyword>
<gene>
    <name evidence="7" type="ORF">BGC07_18380</name>
</gene>
<dbReference type="PANTHER" id="PTHR10381:SF70">
    <property type="entry name" value="ATP-DEPENDENT CLP PROTEASE PROTEOLYTIC SUBUNIT"/>
    <property type="match status" value="1"/>
</dbReference>
<dbReference type="NCBIfam" id="NF045542">
    <property type="entry name" value="Clp_rel_HeadMat"/>
    <property type="match status" value="1"/>
</dbReference>